<comment type="caution">
    <text evidence="1">The sequence shown here is derived from an EMBL/GenBank/DDBJ whole genome shotgun (WGS) entry which is preliminary data.</text>
</comment>
<protein>
    <submittedName>
        <fullName evidence="1">Uncharacterized protein</fullName>
    </submittedName>
</protein>
<dbReference type="AlphaFoldDB" id="A0A562N1E9"/>
<name>A0A562N1E9_9SPHI</name>
<evidence type="ECO:0000313" key="1">
    <source>
        <dbReference type="EMBL" id="TWI25888.1"/>
    </source>
</evidence>
<dbReference type="EMBL" id="VLKR01000001">
    <property type="protein sequence ID" value="TWI25888.1"/>
    <property type="molecule type" value="Genomic_DNA"/>
</dbReference>
<dbReference type="Proteomes" id="UP000315908">
    <property type="component" value="Unassembled WGS sequence"/>
</dbReference>
<dbReference type="RefSeq" id="WP_244294298.1">
    <property type="nucleotide sequence ID" value="NZ_VLKR01000001.1"/>
</dbReference>
<gene>
    <name evidence="1" type="ORF">IQ31_00460</name>
</gene>
<proteinExistence type="predicted"/>
<sequence length="277" mass="32500">MQHNMTNFDIDKIVNYLKPLCGHLNELYNWNANLTALIPLQILTQEMVDELNSKSFYEKEITLKAILRPHLIDAHTNDTILFEKLTMWIIKEWGGIKAANEESTKLLLQEFLKNRVAKFDRIASISKVAAYMFPEECIIYDSRVAYSLNWILLSQNAGHKFFPIPEGRNSKMSAFNMDTLIRLKYVHKYVAPDKISLSNKKYISKIDGELYISKERAYQTLNFLIKEIAKRLWVGQKEKCDQLFFTEMLLFSIADREVFLDITKHFSEDPYTSHQRL</sequence>
<accession>A0A562N1E9</accession>
<organism evidence="1 2">
    <name type="scientific">Sphingobacterium siyangense</name>
    <dbReference type="NCBI Taxonomy" id="459529"/>
    <lineage>
        <taxon>Bacteria</taxon>
        <taxon>Pseudomonadati</taxon>
        <taxon>Bacteroidota</taxon>
        <taxon>Sphingobacteriia</taxon>
        <taxon>Sphingobacteriales</taxon>
        <taxon>Sphingobacteriaceae</taxon>
        <taxon>Sphingobacterium</taxon>
    </lineage>
</organism>
<evidence type="ECO:0000313" key="2">
    <source>
        <dbReference type="Proteomes" id="UP000315908"/>
    </source>
</evidence>
<reference evidence="1 2" key="1">
    <citation type="journal article" date="2015" name="Stand. Genomic Sci.">
        <title>Genomic Encyclopedia of Bacterial and Archaeal Type Strains, Phase III: the genomes of soil and plant-associated and newly described type strains.</title>
        <authorList>
            <person name="Whitman W.B."/>
            <person name="Woyke T."/>
            <person name="Klenk H.P."/>
            <person name="Zhou Y."/>
            <person name="Lilburn T.G."/>
            <person name="Beck B.J."/>
            <person name="De Vos P."/>
            <person name="Vandamme P."/>
            <person name="Eisen J.A."/>
            <person name="Garrity G."/>
            <person name="Hugenholtz P."/>
            <person name="Kyrpides N.C."/>
        </authorList>
    </citation>
    <scope>NUCLEOTIDE SEQUENCE [LARGE SCALE GENOMIC DNA]</scope>
    <source>
        <strain evidence="1 2">CGMCC 1.6855</strain>
    </source>
</reference>